<comment type="caution">
    <text evidence="1">The sequence shown here is derived from an EMBL/GenBank/DDBJ whole genome shotgun (WGS) entry which is preliminary data.</text>
</comment>
<protein>
    <submittedName>
        <fullName evidence="1">Uncharacterized protein</fullName>
    </submittedName>
</protein>
<proteinExistence type="predicted"/>
<gene>
    <name evidence="1" type="ORF">EVAR_71764_1</name>
</gene>
<dbReference type="AlphaFoldDB" id="A0A4C1TFU8"/>
<keyword evidence="2" id="KW-1185">Reference proteome</keyword>
<reference evidence="1 2" key="1">
    <citation type="journal article" date="2019" name="Commun. Biol.">
        <title>The bagworm genome reveals a unique fibroin gene that provides high tensile strength.</title>
        <authorList>
            <person name="Kono N."/>
            <person name="Nakamura H."/>
            <person name="Ohtoshi R."/>
            <person name="Tomita M."/>
            <person name="Numata K."/>
            <person name="Arakawa K."/>
        </authorList>
    </citation>
    <scope>NUCLEOTIDE SEQUENCE [LARGE SCALE GENOMIC DNA]</scope>
</reference>
<sequence length="87" mass="9635">MREEIEPRTDCQEAIYYTDSESGTAMSAGYGIPDGTTHGLLEKSRYARAEDMHGRRSCSPADRKYFAHAQTSGNKEKTWAGTGLICL</sequence>
<dbReference type="Proteomes" id="UP000299102">
    <property type="component" value="Unassembled WGS sequence"/>
</dbReference>
<accession>A0A4C1TFU8</accession>
<evidence type="ECO:0000313" key="2">
    <source>
        <dbReference type="Proteomes" id="UP000299102"/>
    </source>
</evidence>
<name>A0A4C1TFU8_EUMVA</name>
<organism evidence="1 2">
    <name type="scientific">Eumeta variegata</name>
    <name type="common">Bagworm moth</name>
    <name type="synonym">Eumeta japonica</name>
    <dbReference type="NCBI Taxonomy" id="151549"/>
    <lineage>
        <taxon>Eukaryota</taxon>
        <taxon>Metazoa</taxon>
        <taxon>Ecdysozoa</taxon>
        <taxon>Arthropoda</taxon>
        <taxon>Hexapoda</taxon>
        <taxon>Insecta</taxon>
        <taxon>Pterygota</taxon>
        <taxon>Neoptera</taxon>
        <taxon>Endopterygota</taxon>
        <taxon>Lepidoptera</taxon>
        <taxon>Glossata</taxon>
        <taxon>Ditrysia</taxon>
        <taxon>Tineoidea</taxon>
        <taxon>Psychidae</taxon>
        <taxon>Oiketicinae</taxon>
        <taxon>Eumeta</taxon>
    </lineage>
</organism>
<dbReference type="EMBL" id="BGZK01005289">
    <property type="protein sequence ID" value="GBP13373.1"/>
    <property type="molecule type" value="Genomic_DNA"/>
</dbReference>
<evidence type="ECO:0000313" key="1">
    <source>
        <dbReference type="EMBL" id="GBP13373.1"/>
    </source>
</evidence>